<proteinExistence type="predicted"/>
<name>A0A915JHM7_ROMCU</name>
<protein>
    <submittedName>
        <fullName evidence="3">Secreted protein</fullName>
    </submittedName>
</protein>
<evidence type="ECO:0000256" key="1">
    <source>
        <dbReference type="SAM" id="MobiDB-lite"/>
    </source>
</evidence>
<reference evidence="3" key="1">
    <citation type="submission" date="2022-11" db="UniProtKB">
        <authorList>
            <consortium name="WormBaseParasite"/>
        </authorList>
    </citation>
    <scope>IDENTIFICATION</scope>
</reference>
<dbReference type="WBParaSite" id="nRc.2.0.1.t25634-RA">
    <property type="protein sequence ID" value="nRc.2.0.1.t25634-RA"/>
    <property type="gene ID" value="nRc.2.0.1.g25634"/>
</dbReference>
<evidence type="ECO:0000313" key="3">
    <source>
        <dbReference type="WBParaSite" id="nRc.2.0.1.t25634-RA"/>
    </source>
</evidence>
<sequence length="118" mass="13276">MKPVMILFQLLARISSIDFINSNFDLLSKPEPPSASAIFNFTSSARSTGKVCIKAFKRVLDKSSKEGGTFSLNDNSNHWFNCWRRRSSDKPMARIPRARQADCSSLTDKFSTPSLKIN</sequence>
<keyword evidence="2" id="KW-1185">Reference proteome</keyword>
<dbReference type="AlphaFoldDB" id="A0A915JHM7"/>
<accession>A0A915JHM7</accession>
<organism evidence="2 3">
    <name type="scientific">Romanomermis culicivorax</name>
    <name type="common">Nematode worm</name>
    <dbReference type="NCBI Taxonomy" id="13658"/>
    <lineage>
        <taxon>Eukaryota</taxon>
        <taxon>Metazoa</taxon>
        <taxon>Ecdysozoa</taxon>
        <taxon>Nematoda</taxon>
        <taxon>Enoplea</taxon>
        <taxon>Dorylaimia</taxon>
        <taxon>Mermithida</taxon>
        <taxon>Mermithoidea</taxon>
        <taxon>Mermithidae</taxon>
        <taxon>Romanomermis</taxon>
    </lineage>
</organism>
<dbReference type="Proteomes" id="UP000887565">
    <property type="component" value="Unplaced"/>
</dbReference>
<evidence type="ECO:0000313" key="2">
    <source>
        <dbReference type="Proteomes" id="UP000887565"/>
    </source>
</evidence>
<feature type="region of interest" description="Disordered" evidence="1">
    <location>
        <begin position="94"/>
        <end position="118"/>
    </location>
</feature>
<feature type="compositionally biased region" description="Polar residues" evidence="1">
    <location>
        <begin position="102"/>
        <end position="118"/>
    </location>
</feature>